<dbReference type="Proteomes" id="UP001280121">
    <property type="component" value="Unassembled WGS sequence"/>
</dbReference>
<gene>
    <name evidence="2" type="ORF">Ddye_029782</name>
</gene>
<proteinExistence type="predicted"/>
<reference evidence="2" key="1">
    <citation type="journal article" date="2023" name="Plant J.">
        <title>Genome sequences and population genomics provide insights into the demographic history, inbreeding, and mutation load of two 'living fossil' tree species of Dipteronia.</title>
        <authorList>
            <person name="Feng Y."/>
            <person name="Comes H.P."/>
            <person name="Chen J."/>
            <person name="Zhu S."/>
            <person name="Lu R."/>
            <person name="Zhang X."/>
            <person name="Li P."/>
            <person name="Qiu J."/>
            <person name="Olsen K.M."/>
            <person name="Qiu Y."/>
        </authorList>
    </citation>
    <scope>NUCLEOTIDE SEQUENCE</scope>
    <source>
        <strain evidence="2">KIB01</strain>
    </source>
</reference>
<evidence type="ECO:0000256" key="1">
    <source>
        <dbReference type="SAM" id="MobiDB-lite"/>
    </source>
</evidence>
<name>A0AAD9TGD1_9ROSI</name>
<feature type="region of interest" description="Disordered" evidence="1">
    <location>
        <begin position="1"/>
        <end position="48"/>
    </location>
</feature>
<dbReference type="AlphaFoldDB" id="A0AAD9TGD1"/>
<feature type="compositionally biased region" description="Polar residues" evidence="1">
    <location>
        <begin position="12"/>
        <end position="26"/>
    </location>
</feature>
<evidence type="ECO:0000313" key="3">
    <source>
        <dbReference type="Proteomes" id="UP001280121"/>
    </source>
</evidence>
<dbReference type="EMBL" id="JANJYI010000009">
    <property type="protein sequence ID" value="KAK2634990.1"/>
    <property type="molecule type" value="Genomic_DNA"/>
</dbReference>
<keyword evidence="3" id="KW-1185">Reference proteome</keyword>
<organism evidence="2 3">
    <name type="scientific">Dipteronia dyeriana</name>
    <dbReference type="NCBI Taxonomy" id="168575"/>
    <lineage>
        <taxon>Eukaryota</taxon>
        <taxon>Viridiplantae</taxon>
        <taxon>Streptophyta</taxon>
        <taxon>Embryophyta</taxon>
        <taxon>Tracheophyta</taxon>
        <taxon>Spermatophyta</taxon>
        <taxon>Magnoliopsida</taxon>
        <taxon>eudicotyledons</taxon>
        <taxon>Gunneridae</taxon>
        <taxon>Pentapetalae</taxon>
        <taxon>rosids</taxon>
        <taxon>malvids</taxon>
        <taxon>Sapindales</taxon>
        <taxon>Sapindaceae</taxon>
        <taxon>Hippocastanoideae</taxon>
        <taxon>Acereae</taxon>
        <taxon>Dipteronia</taxon>
    </lineage>
</organism>
<sequence length="66" mass="7421">MQSIVLAKSPLLQKTQKNSRISNPSKTKLRNAEEQSKNPSRTKNRYAGEIARGQNCFSLESLYHGS</sequence>
<protein>
    <submittedName>
        <fullName evidence="2">Uncharacterized protein</fullName>
    </submittedName>
</protein>
<comment type="caution">
    <text evidence="2">The sequence shown here is derived from an EMBL/GenBank/DDBJ whole genome shotgun (WGS) entry which is preliminary data.</text>
</comment>
<accession>A0AAD9TGD1</accession>
<evidence type="ECO:0000313" key="2">
    <source>
        <dbReference type="EMBL" id="KAK2634990.1"/>
    </source>
</evidence>